<organism evidence="2 3">
    <name type="scientific">Pleurodeles waltl</name>
    <name type="common">Iberian ribbed newt</name>
    <dbReference type="NCBI Taxonomy" id="8319"/>
    <lineage>
        <taxon>Eukaryota</taxon>
        <taxon>Metazoa</taxon>
        <taxon>Chordata</taxon>
        <taxon>Craniata</taxon>
        <taxon>Vertebrata</taxon>
        <taxon>Euteleostomi</taxon>
        <taxon>Amphibia</taxon>
        <taxon>Batrachia</taxon>
        <taxon>Caudata</taxon>
        <taxon>Salamandroidea</taxon>
        <taxon>Salamandridae</taxon>
        <taxon>Pleurodelinae</taxon>
        <taxon>Pleurodeles</taxon>
    </lineage>
</organism>
<feature type="compositionally biased region" description="Polar residues" evidence="1">
    <location>
        <begin position="22"/>
        <end position="49"/>
    </location>
</feature>
<sequence length="151" mass="16106">MGGLGPPATFPFILPGFPRPARSTTWPDAGLQSSRRQAGEYQSSQQSIPTLNQAAAFSSGEQNDDEAALVLQRIPAGTSENQSTDYCVRRAFPLACARCALAGPRDILEGVYVARRQSGGREKRLPVSAHAQKSCPSGNTSRVNLEGYVPS</sequence>
<dbReference type="EMBL" id="JANPWB010000014">
    <property type="protein sequence ID" value="KAJ1096662.1"/>
    <property type="molecule type" value="Genomic_DNA"/>
</dbReference>
<dbReference type="Proteomes" id="UP001066276">
    <property type="component" value="Chromosome 10"/>
</dbReference>
<gene>
    <name evidence="2" type="ORF">NDU88_001797</name>
</gene>
<proteinExistence type="predicted"/>
<comment type="caution">
    <text evidence="2">The sequence shown here is derived from an EMBL/GenBank/DDBJ whole genome shotgun (WGS) entry which is preliminary data.</text>
</comment>
<dbReference type="AlphaFoldDB" id="A0AAV7M260"/>
<accession>A0AAV7M260</accession>
<reference evidence="2" key="1">
    <citation type="journal article" date="2022" name="bioRxiv">
        <title>Sequencing and chromosome-scale assembly of the giantPleurodeles waltlgenome.</title>
        <authorList>
            <person name="Brown T."/>
            <person name="Elewa A."/>
            <person name="Iarovenko S."/>
            <person name="Subramanian E."/>
            <person name="Araus A.J."/>
            <person name="Petzold A."/>
            <person name="Susuki M."/>
            <person name="Suzuki K.-i.T."/>
            <person name="Hayashi T."/>
            <person name="Toyoda A."/>
            <person name="Oliveira C."/>
            <person name="Osipova E."/>
            <person name="Leigh N.D."/>
            <person name="Simon A."/>
            <person name="Yun M.H."/>
        </authorList>
    </citation>
    <scope>NUCLEOTIDE SEQUENCE</scope>
    <source>
        <strain evidence="2">20211129_DDA</strain>
        <tissue evidence="2">Liver</tissue>
    </source>
</reference>
<feature type="compositionally biased region" description="Polar residues" evidence="1">
    <location>
        <begin position="134"/>
        <end position="143"/>
    </location>
</feature>
<evidence type="ECO:0000256" key="1">
    <source>
        <dbReference type="SAM" id="MobiDB-lite"/>
    </source>
</evidence>
<evidence type="ECO:0000313" key="2">
    <source>
        <dbReference type="EMBL" id="KAJ1096662.1"/>
    </source>
</evidence>
<feature type="region of interest" description="Disordered" evidence="1">
    <location>
        <begin position="19"/>
        <end position="49"/>
    </location>
</feature>
<protein>
    <submittedName>
        <fullName evidence="2">Uncharacterized protein</fullName>
    </submittedName>
</protein>
<evidence type="ECO:0000313" key="3">
    <source>
        <dbReference type="Proteomes" id="UP001066276"/>
    </source>
</evidence>
<feature type="region of interest" description="Disordered" evidence="1">
    <location>
        <begin position="118"/>
        <end position="151"/>
    </location>
</feature>
<name>A0AAV7M260_PLEWA</name>
<keyword evidence="3" id="KW-1185">Reference proteome</keyword>